<dbReference type="Proteomes" id="UP001234178">
    <property type="component" value="Unassembled WGS sequence"/>
</dbReference>
<evidence type="ECO:0000313" key="1">
    <source>
        <dbReference type="EMBL" id="KAK4029758.1"/>
    </source>
</evidence>
<evidence type="ECO:0000313" key="2">
    <source>
        <dbReference type="Proteomes" id="UP001234178"/>
    </source>
</evidence>
<reference evidence="1 2" key="1">
    <citation type="journal article" date="2023" name="Nucleic Acids Res.">
        <title>The hologenome of Daphnia magna reveals possible DNA methylation and microbiome-mediated evolution of the host genome.</title>
        <authorList>
            <person name="Chaturvedi A."/>
            <person name="Li X."/>
            <person name="Dhandapani V."/>
            <person name="Marshall H."/>
            <person name="Kissane S."/>
            <person name="Cuenca-Cambronero M."/>
            <person name="Asole G."/>
            <person name="Calvet F."/>
            <person name="Ruiz-Romero M."/>
            <person name="Marangio P."/>
            <person name="Guigo R."/>
            <person name="Rago D."/>
            <person name="Mirbahai L."/>
            <person name="Eastwood N."/>
            <person name="Colbourne J.K."/>
            <person name="Zhou J."/>
            <person name="Mallon E."/>
            <person name="Orsini L."/>
        </authorList>
    </citation>
    <scope>NUCLEOTIDE SEQUENCE [LARGE SCALE GENOMIC DNA]</scope>
    <source>
        <strain evidence="1">LRV0_1</strain>
    </source>
</reference>
<dbReference type="EMBL" id="JAOYFB010000039">
    <property type="protein sequence ID" value="KAK4029758.1"/>
    <property type="molecule type" value="Genomic_DNA"/>
</dbReference>
<sequence length="130" mass="14977">MRKQDLTSRSCNSKVSCRRRAERSAFFPPLELGNGPTICMDQLANSSPCNCPNFFLSFFAFTFLVCCKGFQVPQMTSFKSGTRGELKQTSGTERECVMLRINKVSVEWKAVAKSFYNELRHYREIPLFFF</sequence>
<proteinExistence type="predicted"/>
<keyword evidence="2" id="KW-1185">Reference proteome</keyword>
<comment type="caution">
    <text evidence="1">The sequence shown here is derived from an EMBL/GenBank/DDBJ whole genome shotgun (WGS) entry which is preliminary data.</text>
</comment>
<organism evidence="1 2">
    <name type="scientific">Daphnia magna</name>
    <dbReference type="NCBI Taxonomy" id="35525"/>
    <lineage>
        <taxon>Eukaryota</taxon>
        <taxon>Metazoa</taxon>
        <taxon>Ecdysozoa</taxon>
        <taxon>Arthropoda</taxon>
        <taxon>Crustacea</taxon>
        <taxon>Branchiopoda</taxon>
        <taxon>Diplostraca</taxon>
        <taxon>Cladocera</taxon>
        <taxon>Anomopoda</taxon>
        <taxon>Daphniidae</taxon>
        <taxon>Daphnia</taxon>
    </lineage>
</organism>
<accession>A0ABR0AXA1</accession>
<gene>
    <name evidence="1" type="ORF">OUZ56_022724</name>
</gene>
<name>A0ABR0AXA1_9CRUS</name>
<protein>
    <submittedName>
        <fullName evidence="1">Uncharacterized protein</fullName>
    </submittedName>
</protein>